<name>A0A2P4XLH1_9STRA</name>
<dbReference type="EMBL" id="NCKW01009634">
    <property type="protein sequence ID" value="POM66388.1"/>
    <property type="molecule type" value="Genomic_DNA"/>
</dbReference>
<accession>A0A2P4XLH1</accession>
<protein>
    <submittedName>
        <fullName evidence="1">Uncharacterized protein</fullName>
    </submittedName>
</protein>
<dbReference type="OrthoDB" id="127061at2759"/>
<evidence type="ECO:0000313" key="1">
    <source>
        <dbReference type="EMBL" id="POM66388.1"/>
    </source>
</evidence>
<evidence type="ECO:0000313" key="2">
    <source>
        <dbReference type="Proteomes" id="UP000237271"/>
    </source>
</evidence>
<dbReference type="AlphaFoldDB" id="A0A2P4XLH1"/>
<keyword evidence="2" id="KW-1185">Reference proteome</keyword>
<proteinExistence type="predicted"/>
<sequence length="142" mass="15855">MPNLSNPLHHTVEVDGLHSAVTARSADGTPTPLADAELYFDPSVPLYPLANLPWVPDSALWSEEVMAVDHHEPWRAWWLLDPARHPFNNASYMAFTPKGMDPQVVENTIDDDVDLSESIPVQPSLLHMNRSGIFIFEDLDDG</sequence>
<reference evidence="1 2" key="1">
    <citation type="journal article" date="2017" name="Genome Biol. Evol.">
        <title>Phytophthora megakarya and P. palmivora, closely related causal agents of cacao black pod rot, underwent increases in genome sizes and gene numbers by different mechanisms.</title>
        <authorList>
            <person name="Ali S.S."/>
            <person name="Shao J."/>
            <person name="Lary D.J."/>
            <person name="Kronmiller B."/>
            <person name="Shen D."/>
            <person name="Strem M.D."/>
            <person name="Amoako-Attah I."/>
            <person name="Akrofi A.Y."/>
            <person name="Begoude B.A."/>
            <person name="Ten Hoopen G.M."/>
            <person name="Coulibaly K."/>
            <person name="Kebe B.I."/>
            <person name="Melnick R.L."/>
            <person name="Guiltinan M.J."/>
            <person name="Tyler B.M."/>
            <person name="Meinhardt L.W."/>
            <person name="Bailey B.A."/>
        </authorList>
    </citation>
    <scope>NUCLEOTIDE SEQUENCE [LARGE SCALE GENOMIC DNA]</scope>
    <source>
        <strain evidence="2">sbr112.9</strain>
    </source>
</reference>
<gene>
    <name evidence="1" type="ORF">PHPALM_17758</name>
</gene>
<comment type="caution">
    <text evidence="1">The sequence shown here is derived from an EMBL/GenBank/DDBJ whole genome shotgun (WGS) entry which is preliminary data.</text>
</comment>
<organism evidence="1 2">
    <name type="scientific">Phytophthora palmivora</name>
    <dbReference type="NCBI Taxonomy" id="4796"/>
    <lineage>
        <taxon>Eukaryota</taxon>
        <taxon>Sar</taxon>
        <taxon>Stramenopiles</taxon>
        <taxon>Oomycota</taxon>
        <taxon>Peronosporomycetes</taxon>
        <taxon>Peronosporales</taxon>
        <taxon>Peronosporaceae</taxon>
        <taxon>Phytophthora</taxon>
    </lineage>
</organism>
<dbReference type="Proteomes" id="UP000237271">
    <property type="component" value="Unassembled WGS sequence"/>
</dbReference>